<keyword evidence="4" id="KW-1185">Reference proteome</keyword>
<organism evidence="3 4">
    <name type="scientific">Nonomuraea polychroma</name>
    <dbReference type="NCBI Taxonomy" id="46176"/>
    <lineage>
        <taxon>Bacteria</taxon>
        <taxon>Bacillati</taxon>
        <taxon>Actinomycetota</taxon>
        <taxon>Actinomycetes</taxon>
        <taxon>Streptosporangiales</taxon>
        <taxon>Streptosporangiaceae</taxon>
        <taxon>Nonomuraea</taxon>
    </lineage>
</organism>
<dbReference type="Proteomes" id="UP000284824">
    <property type="component" value="Unassembled WGS sequence"/>
</dbReference>
<proteinExistence type="predicted"/>
<dbReference type="Pfam" id="PF01381">
    <property type="entry name" value="HTH_3"/>
    <property type="match status" value="1"/>
</dbReference>
<dbReference type="CDD" id="cd00093">
    <property type="entry name" value="HTH_XRE"/>
    <property type="match status" value="1"/>
</dbReference>
<dbReference type="InterPro" id="IPR050807">
    <property type="entry name" value="TransReg_Diox_bact_type"/>
</dbReference>
<dbReference type="InterPro" id="IPR011051">
    <property type="entry name" value="RmlC_Cupin_sf"/>
</dbReference>
<dbReference type="Pfam" id="PF07883">
    <property type="entry name" value="Cupin_2"/>
    <property type="match status" value="1"/>
</dbReference>
<accession>A0A438MMQ8</accession>
<dbReference type="InterPro" id="IPR013096">
    <property type="entry name" value="Cupin_2"/>
</dbReference>
<dbReference type="GO" id="GO:0005829">
    <property type="term" value="C:cytosol"/>
    <property type="evidence" value="ECO:0007669"/>
    <property type="project" value="TreeGrafter"/>
</dbReference>
<reference evidence="3 4" key="1">
    <citation type="submission" date="2019-01" db="EMBL/GenBank/DDBJ databases">
        <title>Sequencing the genomes of 1000 actinobacteria strains.</title>
        <authorList>
            <person name="Klenk H.-P."/>
        </authorList>
    </citation>
    <scope>NUCLEOTIDE SEQUENCE [LARGE SCALE GENOMIC DNA]</scope>
    <source>
        <strain evidence="3 4">DSM 43925</strain>
    </source>
</reference>
<dbReference type="CDD" id="cd02209">
    <property type="entry name" value="cupin_XRE_C"/>
    <property type="match status" value="1"/>
</dbReference>
<dbReference type="Gene3D" id="2.60.120.10">
    <property type="entry name" value="Jelly Rolls"/>
    <property type="match status" value="1"/>
</dbReference>
<feature type="domain" description="HTH cro/C1-type" evidence="2">
    <location>
        <begin position="32"/>
        <end position="86"/>
    </location>
</feature>
<dbReference type="InterPro" id="IPR014710">
    <property type="entry name" value="RmlC-like_jellyroll"/>
</dbReference>
<dbReference type="EMBL" id="SAUN01000001">
    <property type="protein sequence ID" value="RVX46951.1"/>
    <property type="molecule type" value="Genomic_DNA"/>
</dbReference>
<gene>
    <name evidence="3" type="ORF">EDD27_9865</name>
</gene>
<evidence type="ECO:0000313" key="4">
    <source>
        <dbReference type="Proteomes" id="UP000284824"/>
    </source>
</evidence>
<name>A0A438MMQ8_9ACTN</name>
<dbReference type="InterPro" id="IPR010982">
    <property type="entry name" value="Lambda_DNA-bd_dom_sf"/>
</dbReference>
<dbReference type="GO" id="GO:0003700">
    <property type="term" value="F:DNA-binding transcription factor activity"/>
    <property type="evidence" value="ECO:0007669"/>
    <property type="project" value="TreeGrafter"/>
</dbReference>
<evidence type="ECO:0000256" key="1">
    <source>
        <dbReference type="ARBA" id="ARBA00023125"/>
    </source>
</evidence>
<dbReference type="SUPFAM" id="SSF51182">
    <property type="entry name" value="RmlC-like cupins"/>
    <property type="match status" value="1"/>
</dbReference>
<dbReference type="SUPFAM" id="SSF47413">
    <property type="entry name" value="lambda repressor-like DNA-binding domains"/>
    <property type="match status" value="1"/>
</dbReference>
<keyword evidence="1" id="KW-0238">DNA-binding</keyword>
<dbReference type="PANTHER" id="PTHR46797:SF1">
    <property type="entry name" value="METHYLPHOSPHONATE SYNTHASE"/>
    <property type="match status" value="1"/>
</dbReference>
<evidence type="ECO:0000259" key="2">
    <source>
        <dbReference type="PROSITE" id="PS50943"/>
    </source>
</evidence>
<dbReference type="PROSITE" id="PS50943">
    <property type="entry name" value="HTH_CROC1"/>
    <property type="match status" value="1"/>
</dbReference>
<protein>
    <submittedName>
        <fullName evidence="3">XRE family transcriptional regulator</fullName>
    </submittedName>
</protein>
<dbReference type="GO" id="GO:0003677">
    <property type="term" value="F:DNA binding"/>
    <property type="evidence" value="ECO:0007669"/>
    <property type="project" value="UniProtKB-KW"/>
</dbReference>
<dbReference type="InterPro" id="IPR001387">
    <property type="entry name" value="Cro/C1-type_HTH"/>
</dbReference>
<comment type="caution">
    <text evidence="3">The sequence shown here is derived from an EMBL/GenBank/DDBJ whole genome shotgun (WGS) entry which is preliminary data.</text>
</comment>
<sequence length="208" mass="22511">MPATRRVLCCTMTGMEPLPAFDADPRAVGDRLRRLRQERGVSLSELAKRAGIGKATLSGVEMGTHSPTLETLWAITAQLGVPIGAIFDPPPEPQIMRGTAMEAELLEVFEDDRVTYELYRVRVPPGITQTSPPHHEGVTEHVTVFSGTLSAGPIKEPLTAGPGDHISWRSDVPHGYRAHGPDIVRATLLMRYPATPLARPPDACPATP</sequence>
<dbReference type="Gene3D" id="1.10.260.40">
    <property type="entry name" value="lambda repressor-like DNA-binding domains"/>
    <property type="match status" value="1"/>
</dbReference>
<dbReference type="PANTHER" id="PTHR46797">
    <property type="entry name" value="HTH-TYPE TRANSCRIPTIONAL REGULATOR"/>
    <property type="match status" value="1"/>
</dbReference>
<dbReference type="SMART" id="SM00530">
    <property type="entry name" value="HTH_XRE"/>
    <property type="match status" value="1"/>
</dbReference>
<dbReference type="AlphaFoldDB" id="A0A438MMQ8"/>
<evidence type="ECO:0000313" key="3">
    <source>
        <dbReference type="EMBL" id="RVX46951.1"/>
    </source>
</evidence>